<accession>A0A815UNS4</accession>
<proteinExistence type="predicted"/>
<keyword evidence="1" id="KW-0813">Transport</keyword>
<dbReference type="GO" id="GO:0022857">
    <property type="term" value="F:transmembrane transporter activity"/>
    <property type="evidence" value="ECO:0007669"/>
    <property type="project" value="TreeGrafter"/>
</dbReference>
<keyword evidence="7" id="KW-1133">Transmembrane helix</keyword>
<organism evidence="8 9">
    <name type="scientific">Rotaria sordida</name>
    <dbReference type="NCBI Taxonomy" id="392033"/>
    <lineage>
        <taxon>Eukaryota</taxon>
        <taxon>Metazoa</taxon>
        <taxon>Spiralia</taxon>
        <taxon>Gnathifera</taxon>
        <taxon>Rotifera</taxon>
        <taxon>Eurotatoria</taxon>
        <taxon>Bdelloidea</taxon>
        <taxon>Philodinida</taxon>
        <taxon>Philodinidae</taxon>
        <taxon>Rotaria</taxon>
    </lineage>
</organism>
<protein>
    <recommendedName>
        <fullName evidence="10">Ion transport domain-containing protein</fullName>
    </recommendedName>
</protein>
<keyword evidence="3" id="KW-0040">ANK repeat</keyword>
<feature type="transmembrane region" description="Helical" evidence="7">
    <location>
        <begin position="151"/>
        <end position="170"/>
    </location>
</feature>
<dbReference type="PANTHER" id="PTHR47143:SF1">
    <property type="entry name" value="ION_TRANS DOMAIN-CONTAINING PROTEIN"/>
    <property type="match status" value="1"/>
</dbReference>
<keyword evidence="7" id="KW-0472">Membrane</keyword>
<gene>
    <name evidence="8" type="ORF">ZHD862_LOCUS38317</name>
</gene>
<keyword evidence="4" id="KW-0406">Ion transport</keyword>
<comment type="caution">
    <text evidence="8">The sequence shown here is derived from an EMBL/GenBank/DDBJ whole genome shotgun (WGS) entry which is preliminary data.</text>
</comment>
<reference evidence="8" key="1">
    <citation type="submission" date="2021-02" db="EMBL/GenBank/DDBJ databases">
        <authorList>
            <person name="Nowell W R."/>
        </authorList>
    </citation>
    <scope>NUCLEOTIDE SEQUENCE</scope>
</reference>
<feature type="transmembrane region" description="Helical" evidence="7">
    <location>
        <begin position="111"/>
        <end position="131"/>
    </location>
</feature>
<evidence type="ECO:0000256" key="5">
    <source>
        <dbReference type="ARBA" id="ARBA00023180"/>
    </source>
</evidence>
<evidence type="ECO:0000313" key="9">
    <source>
        <dbReference type="Proteomes" id="UP000663864"/>
    </source>
</evidence>
<dbReference type="GO" id="GO:0034220">
    <property type="term" value="P:monoatomic ion transmembrane transport"/>
    <property type="evidence" value="ECO:0007669"/>
    <property type="project" value="UniProtKB-KW"/>
</dbReference>
<evidence type="ECO:0000256" key="7">
    <source>
        <dbReference type="SAM" id="Phobius"/>
    </source>
</evidence>
<evidence type="ECO:0000256" key="3">
    <source>
        <dbReference type="ARBA" id="ARBA00023043"/>
    </source>
</evidence>
<evidence type="ECO:0008006" key="10">
    <source>
        <dbReference type="Google" id="ProtNLM"/>
    </source>
</evidence>
<feature type="transmembrane region" description="Helical" evidence="7">
    <location>
        <begin position="207"/>
        <end position="237"/>
    </location>
</feature>
<keyword evidence="7" id="KW-0812">Transmembrane</keyword>
<name>A0A815UNS4_9BILA</name>
<evidence type="ECO:0000256" key="1">
    <source>
        <dbReference type="ARBA" id="ARBA00022448"/>
    </source>
</evidence>
<keyword evidence="6" id="KW-0407">Ion channel</keyword>
<dbReference type="GO" id="GO:1902495">
    <property type="term" value="C:transmembrane transporter complex"/>
    <property type="evidence" value="ECO:0007669"/>
    <property type="project" value="TreeGrafter"/>
</dbReference>
<dbReference type="EMBL" id="CAJNOT010008627">
    <property type="protein sequence ID" value="CAF1519714.1"/>
    <property type="molecule type" value="Genomic_DNA"/>
</dbReference>
<keyword evidence="2" id="KW-0677">Repeat</keyword>
<evidence type="ECO:0000256" key="4">
    <source>
        <dbReference type="ARBA" id="ARBA00023065"/>
    </source>
</evidence>
<keyword evidence="5" id="KW-0325">Glycoprotein</keyword>
<evidence type="ECO:0000313" key="8">
    <source>
        <dbReference type="EMBL" id="CAF1519714.1"/>
    </source>
</evidence>
<dbReference type="Proteomes" id="UP000663864">
    <property type="component" value="Unassembled WGS sequence"/>
</dbReference>
<dbReference type="AlphaFoldDB" id="A0A815UNS4"/>
<evidence type="ECO:0000256" key="6">
    <source>
        <dbReference type="ARBA" id="ARBA00023303"/>
    </source>
</evidence>
<evidence type="ECO:0000256" key="2">
    <source>
        <dbReference type="ARBA" id="ARBA00022737"/>
    </source>
</evidence>
<dbReference type="InterPro" id="IPR052076">
    <property type="entry name" value="TRP_cation_channel"/>
</dbReference>
<dbReference type="PANTHER" id="PTHR47143">
    <property type="entry name" value="TRANSIENT RECEPTOR POTENTIAL CATION CHANNEL PROTEIN PAINLESS"/>
    <property type="match status" value="1"/>
</dbReference>
<sequence>VVLEPLSNNCCDRFKRLSWDERVRCAFCCFCCTNNNNNDTNRKPYSDNSYILVRNHPLFIAAQQSLCPKLIDHPYNIYLRTKKFRLSFISIWDWYPFLSPVIFRCPIQHQIGSIALLLAWINFLSYVRYAYGHIGIYVVMLQCILLKFMEFVPVLMIIMCGFGFAFWMLLQNQAVYGTPIEALIRTGFMIFDLNYEERLYGQSDGDFGYYTILYVMFILTGIVLCILVVNLMISVAVGEIPSLKEQSIAWRHKMLYIVVSDYEILRYQIRHLVDFFTCGFLNRIERRGPRGLKFLQRRQDFIMEQDENDACLTRFGRKIQKHFFEQQIQDNVEMPIDKDESEDKEKK</sequence>
<feature type="non-terminal residue" evidence="8">
    <location>
        <position position="1"/>
    </location>
</feature>